<dbReference type="InterPro" id="IPR001810">
    <property type="entry name" value="F-box_dom"/>
</dbReference>
<keyword evidence="5 7" id="KW-0472">Membrane</keyword>
<feature type="domain" description="F-box" evidence="8">
    <location>
        <begin position="1"/>
        <end position="45"/>
    </location>
</feature>
<dbReference type="Pfam" id="PF00646">
    <property type="entry name" value="F-box"/>
    <property type="match status" value="1"/>
</dbReference>
<comment type="subcellular location">
    <subcellularLocation>
        <location evidence="1">Membrane</location>
        <topology evidence="1">Multi-pass membrane protein</topology>
    </subcellularLocation>
</comment>
<dbReference type="InterPro" id="IPR017451">
    <property type="entry name" value="F-box-assoc_interact_dom"/>
</dbReference>
<evidence type="ECO:0000256" key="1">
    <source>
        <dbReference type="ARBA" id="ARBA00004141"/>
    </source>
</evidence>
<gene>
    <name evidence="9" type="ORF">V6N11_006329</name>
</gene>
<name>A0ABR2RQR5_9ROSI</name>
<keyword evidence="4 7" id="KW-1133">Transmembrane helix</keyword>
<keyword evidence="10" id="KW-1185">Reference proteome</keyword>
<accession>A0ABR2RQR5</accession>
<dbReference type="EMBL" id="JBBPBN010000021">
    <property type="protein sequence ID" value="KAK9015212.1"/>
    <property type="molecule type" value="Genomic_DNA"/>
</dbReference>
<protein>
    <recommendedName>
        <fullName evidence="8">F-box domain-containing protein</fullName>
    </recommendedName>
</protein>
<dbReference type="Proteomes" id="UP001396334">
    <property type="component" value="Unassembled WGS sequence"/>
</dbReference>
<feature type="transmembrane region" description="Helical" evidence="7">
    <location>
        <begin position="616"/>
        <end position="637"/>
    </location>
</feature>
<feature type="transmembrane region" description="Helical" evidence="7">
    <location>
        <begin position="715"/>
        <end position="734"/>
    </location>
</feature>
<dbReference type="CDD" id="cd22157">
    <property type="entry name" value="F-box_AtFBW1-like"/>
    <property type="match status" value="1"/>
</dbReference>
<reference evidence="9 10" key="1">
    <citation type="journal article" date="2024" name="G3 (Bethesda)">
        <title>Genome assembly of Hibiscus sabdariffa L. provides insights into metabolisms of medicinal natural products.</title>
        <authorList>
            <person name="Kim T."/>
        </authorList>
    </citation>
    <scope>NUCLEOTIDE SEQUENCE [LARGE SCALE GENOMIC DNA]</scope>
    <source>
        <strain evidence="9">TK-2024</strain>
        <tissue evidence="9">Old leaves</tissue>
    </source>
</reference>
<evidence type="ECO:0000256" key="2">
    <source>
        <dbReference type="ARBA" id="ARBA00006824"/>
    </source>
</evidence>
<dbReference type="Pfam" id="PF07734">
    <property type="entry name" value="FBA_1"/>
    <property type="match status" value="1"/>
</dbReference>
<dbReference type="InterPro" id="IPR007248">
    <property type="entry name" value="Mpv17_PMP22"/>
</dbReference>
<keyword evidence="3 7" id="KW-0812">Transmembrane</keyword>
<evidence type="ECO:0000313" key="10">
    <source>
        <dbReference type="Proteomes" id="UP001396334"/>
    </source>
</evidence>
<dbReference type="SUPFAM" id="SSF81383">
    <property type="entry name" value="F-box domain"/>
    <property type="match status" value="1"/>
</dbReference>
<evidence type="ECO:0000256" key="3">
    <source>
        <dbReference type="ARBA" id="ARBA00022692"/>
    </source>
</evidence>
<proteinExistence type="inferred from homology"/>
<feature type="region of interest" description="Disordered" evidence="6">
    <location>
        <begin position="536"/>
        <end position="561"/>
    </location>
</feature>
<evidence type="ECO:0000256" key="5">
    <source>
        <dbReference type="ARBA" id="ARBA00023136"/>
    </source>
</evidence>
<organism evidence="9 10">
    <name type="scientific">Hibiscus sabdariffa</name>
    <name type="common">roselle</name>
    <dbReference type="NCBI Taxonomy" id="183260"/>
    <lineage>
        <taxon>Eukaryota</taxon>
        <taxon>Viridiplantae</taxon>
        <taxon>Streptophyta</taxon>
        <taxon>Embryophyta</taxon>
        <taxon>Tracheophyta</taxon>
        <taxon>Spermatophyta</taxon>
        <taxon>Magnoliopsida</taxon>
        <taxon>eudicotyledons</taxon>
        <taxon>Gunneridae</taxon>
        <taxon>Pentapetalae</taxon>
        <taxon>rosids</taxon>
        <taxon>malvids</taxon>
        <taxon>Malvales</taxon>
        <taxon>Malvaceae</taxon>
        <taxon>Malvoideae</taxon>
        <taxon>Hibiscus</taxon>
    </lineage>
</organism>
<dbReference type="PROSITE" id="PS50181">
    <property type="entry name" value="FBOX"/>
    <property type="match status" value="1"/>
</dbReference>
<dbReference type="PANTHER" id="PTHR31672">
    <property type="entry name" value="BNACNNG10540D PROTEIN"/>
    <property type="match status" value="1"/>
</dbReference>
<dbReference type="InterPro" id="IPR006527">
    <property type="entry name" value="F-box-assoc_dom_typ1"/>
</dbReference>
<dbReference type="InterPro" id="IPR050796">
    <property type="entry name" value="SCF_F-box_component"/>
</dbReference>
<dbReference type="PANTHER" id="PTHR31672:SF13">
    <property type="entry name" value="F-BOX PROTEIN CPR30-LIKE"/>
    <property type="match status" value="1"/>
</dbReference>
<dbReference type="SMART" id="SM00256">
    <property type="entry name" value="FBOX"/>
    <property type="match status" value="1"/>
</dbReference>
<dbReference type="Pfam" id="PF04117">
    <property type="entry name" value="Mpv17_PMP22"/>
    <property type="match status" value="1"/>
</dbReference>
<evidence type="ECO:0000313" key="9">
    <source>
        <dbReference type="EMBL" id="KAK9015212.1"/>
    </source>
</evidence>
<comment type="caution">
    <text evidence="9">The sequence shown here is derived from an EMBL/GenBank/DDBJ whole genome shotgun (WGS) entry which is preliminary data.</text>
</comment>
<comment type="similarity">
    <text evidence="2">Belongs to the peroxisomal membrane protein PXMP2/4 family.</text>
</comment>
<feature type="compositionally biased region" description="Gly residues" evidence="6">
    <location>
        <begin position="536"/>
        <end position="555"/>
    </location>
</feature>
<evidence type="ECO:0000256" key="7">
    <source>
        <dbReference type="SAM" id="Phobius"/>
    </source>
</evidence>
<evidence type="ECO:0000259" key="8">
    <source>
        <dbReference type="PROSITE" id="PS50181"/>
    </source>
</evidence>
<dbReference type="NCBIfam" id="TIGR01640">
    <property type="entry name" value="F_box_assoc_1"/>
    <property type="match status" value="1"/>
</dbReference>
<evidence type="ECO:0000256" key="4">
    <source>
        <dbReference type="ARBA" id="ARBA00022989"/>
    </source>
</evidence>
<feature type="transmembrane region" description="Helical" evidence="7">
    <location>
        <begin position="649"/>
        <end position="669"/>
    </location>
</feature>
<sequence length="744" mass="83724">MATLSSDIIPEILRRLGVKDLLRFRCVSKPWCSLIDDPDFIKLQLSHSLKTSTHLSLVLRDSYLFSVDFDSPKAAQKLDNPFLDEGVGTEIWGSCNGLLALYNGGEEMALWNPSTRKSQMLSFTEIEFPRYFCLTQFIVYGLGHDPISDDYKLIQMVQLYDEEDNDSFVSEVKVYSLRTNSWRRIKDFPFYLKYRRAYGVLANNALHWVVSKRPESDTRSFVVAFDLGTEEYRVVELPDCLDQGFHMNVRSMGGSLCLIANYWKVHVVDIWVMKEYGVKESWIKLVSVDQSKLVSLFEFVLPLAFSKNGDRVLLNIDDNKFVWYDLRSKRVKKVRVEGVPSSFESEMLVESLVPLNGNAAMINKKDQGKEKQKKKNTKRDDFLSECFQLVFRLRKRLRKPGNQRRVTVLLSCEWLIPPSGRGIYIGKKEQGHKHKSIEPVFEFPNSVTNMALNPVVLTRRFSHLYRFTSFSSKSLCLSAAGTRFPVRESKGCSYPCLLSSSHRAVFNEWGACKTGAAGPLGFDILRVSAVSDGGSGSGGSGGFGGSGDESSGGKGEGADGDGGRSGWSFLSWYLGLLAKYPVLTKAVTSALLTFVGDLICQLAIDHVPSLDVKRTFIFTLLGLVLVGPTLHFWYLNLSNLVKLPGASGAFLRLLLDQFIFAPIFIGVFLSTLTTLEGRASQVVPKLQQEWFSAVVANWQLWIPFQFLNFRFVPQQFQVLAANVVAVVWNVILSFKAHKEIVVTK</sequence>
<evidence type="ECO:0000256" key="6">
    <source>
        <dbReference type="SAM" id="MobiDB-lite"/>
    </source>
</evidence>
<dbReference type="InterPro" id="IPR036047">
    <property type="entry name" value="F-box-like_dom_sf"/>
</dbReference>
<dbReference type="Gene3D" id="1.20.1280.50">
    <property type="match status" value="1"/>
</dbReference>